<keyword evidence="3" id="KW-0804">Transcription</keyword>
<evidence type="ECO:0000259" key="5">
    <source>
        <dbReference type="PROSITE" id="PS50932"/>
    </source>
</evidence>
<comment type="caution">
    <text evidence="6">The sequence shown here is derived from an EMBL/GenBank/DDBJ whole genome shotgun (WGS) entry which is preliminary data.</text>
</comment>
<feature type="region of interest" description="Disordered" evidence="4">
    <location>
        <begin position="1"/>
        <end position="87"/>
    </location>
</feature>
<evidence type="ECO:0000256" key="2">
    <source>
        <dbReference type="ARBA" id="ARBA00023125"/>
    </source>
</evidence>
<dbReference type="InterPro" id="IPR010982">
    <property type="entry name" value="Lambda_DNA-bd_dom_sf"/>
</dbReference>
<dbReference type="EMBL" id="BAAARJ010000001">
    <property type="protein sequence ID" value="GAA2592412.1"/>
    <property type="molecule type" value="Genomic_DNA"/>
</dbReference>
<dbReference type="Gene3D" id="3.40.50.2300">
    <property type="match status" value="2"/>
</dbReference>
<dbReference type="SMART" id="SM00354">
    <property type="entry name" value="HTH_LACI"/>
    <property type="match status" value="1"/>
</dbReference>
<dbReference type="CDD" id="cd01392">
    <property type="entry name" value="HTH_LacI"/>
    <property type="match status" value="1"/>
</dbReference>
<sequence>MRERQTGPGIDAGPGTGTDASAETGTSADTPTSPGGDAGTGDGTGAEISPGAEAGTAAARINTATNPDTPGEPPRARPTGHDVASAAGVSQATVSLVLGGKWQGRVSARTAETVRTAARQLGYRPNLAARNLRLGRTRTALLVIPALAGDFFAAVHQGAVEVASAHDFGLLLYPSPEGISTAPDPFASARSALDGVIATSMAPGALKILRRDGLPLIALDSDDSAADATVNYDIADGMRQLTAHLLELGHRHIAHIAAAVDSWTFAIRARALREALAQGGGTLMHTEPAALSVPAGQQAATHVLTSHHTDGTPTALVCDDDLLAAGALKAARRLGLRVPQDLSVTGFDDLALATAVEPELTTIRLPAADAGAAAMNALLDTLDGRRPATTRLPVHLKARTSTGPRPSHPRP</sequence>
<dbReference type="Proteomes" id="UP001501447">
    <property type="component" value="Unassembled WGS sequence"/>
</dbReference>
<organism evidence="6 7">
    <name type="scientific">Streptomyces axinellae</name>
    <dbReference type="NCBI Taxonomy" id="552788"/>
    <lineage>
        <taxon>Bacteria</taxon>
        <taxon>Bacillati</taxon>
        <taxon>Actinomycetota</taxon>
        <taxon>Actinomycetes</taxon>
        <taxon>Kitasatosporales</taxon>
        <taxon>Streptomycetaceae</taxon>
        <taxon>Streptomyces</taxon>
    </lineage>
</organism>
<keyword evidence="1" id="KW-0805">Transcription regulation</keyword>
<keyword evidence="2 6" id="KW-0238">DNA-binding</keyword>
<evidence type="ECO:0000313" key="7">
    <source>
        <dbReference type="Proteomes" id="UP001501447"/>
    </source>
</evidence>
<dbReference type="Pfam" id="PF13377">
    <property type="entry name" value="Peripla_BP_3"/>
    <property type="match status" value="1"/>
</dbReference>
<keyword evidence="7" id="KW-1185">Reference proteome</keyword>
<dbReference type="InterPro" id="IPR028082">
    <property type="entry name" value="Peripla_BP_I"/>
</dbReference>
<proteinExistence type="predicted"/>
<dbReference type="PROSITE" id="PS50932">
    <property type="entry name" value="HTH_LACI_2"/>
    <property type="match status" value="1"/>
</dbReference>
<evidence type="ECO:0000313" key="6">
    <source>
        <dbReference type="EMBL" id="GAA2592412.1"/>
    </source>
</evidence>
<dbReference type="PANTHER" id="PTHR30146:SF138">
    <property type="entry name" value="TRANSCRIPTIONAL REGULATORY PROTEIN"/>
    <property type="match status" value="1"/>
</dbReference>
<dbReference type="Pfam" id="PF00356">
    <property type="entry name" value="LacI"/>
    <property type="match status" value="1"/>
</dbReference>
<name>A0ABN3PLK3_9ACTN</name>
<feature type="domain" description="HTH lacI-type" evidence="5">
    <location>
        <begin position="78"/>
        <end position="134"/>
    </location>
</feature>
<dbReference type="GO" id="GO:0003677">
    <property type="term" value="F:DNA binding"/>
    <property type="evidence" value="ECO:0007669"/>
    <property type="project" value="UniProtKB-KW"/>
</dbReference>
<dbReference type="InterPro" id="IPR000843">
    <property type="entry name" value="HTH_LacI"/>
</dbReference>
<accession>A0ABN3PLK3</accession>
<dbReference type="SUPFAM" id="SSF53822">
    <property type="entry name" value="Periplasmic binding protein-like I"/>
    <property type="match status" value="1"/>
</dbReference>
<gene>
    <name evidence="6" type="ORF">GCM10009863_01740</name>
</gene>
<evidence type="ECO:0000256" key="4">
    <source>
        <dbReference type="SAM" id="MobiDB-lite"/>
    </source>
</evidence>
<protein>
    <submittedName>
        <fullName evidence="6">LacI family DNA-binding transcriptional regulator</fullName>
    </submittedName>
</protein>
<dbReference type="InterPro" id="IPR046335">
    <property type="entry name" value="LacI/GalR-like_sensor"/>
</dbReference>
<dbReference type="Gene3D" id="1.10.260.40">
    <property type="entry name" value="lambda repressor-like DNA-binding domains"/>
    <property type="match status" value="1"/>
</dbReference>
<feature type="compositionally biased region" description="Polar residues" evidence="4">
    <location>
        <begin position="18"/>
        <end position="33"/>
    </location>
</feature>
<dbReference type="SUPFAM" id="SSF47413">
    <property type="entry name" value="lambda repressor-like DNA-binding domains"/>
    <property type="match status" value="1"/>
</dbReference>
<evidence type="ECO:0000256" key="1">
    <source>
        <dbReference type="ARBA" id="ARBA00023015"/>
    </source>
</evidence>
<reference evidence="6 7" key="1">
    <citation type="journal article" date="2019" name="Int. J. Syst. Evol. Microbiol.">
        <title>The Global Catalogue of Microorganisms (GCM) 10K type strain sequencing project: providing services to taxonomists for standard genome sequencing and annotation.</title>
        <authorList>
            <consortium name="The Broad Institute Genomics Platform"/>
            <consortium name="The Broad Institute Genome Sequencing Center for Infectious Disease"/>
            <person name="Wu L."/>
            <person name="Ma J."/>
        </authorList>
    </citation>
    <scope>NUCLEOTIDE SEQUENCE [LARGE SCALE GENOMIC DNA]</scope>
    <source>
        <strain evidence="6 7">JCM 16373</strain>
    </source>
</reference>
<dbReference type="PANTHER" id="PTHR30146">
    <property type="entry name" value="LACI-RELATED TRANSCRIPTIONAL REPRESSOR"/>
    <property type="match status" value="1"/>
</dbReference>
<evidence type="ECO:0000256" key="3">
    <source>
        <dbReference type="ARBA" id="ARBA00023163"/>
    </source>
</evidence>
<dbReference type="CDD" id="cd06267">
    <property type="entry name" value="PBP1_LacI_sugar_binding-like"/>
    <property type="match status" value="1"/>
</dbReference>